<dbReference type="Proteomes" id="UP001151287">
    <property type="component" value="Unassembled WGS sequence"/>
</dbReference>
<keyword evidence="15" id="KW-1185">Reference proteome</keyword>
<dbReference type="OrthoDB" id="619536at2759"/>
<evidence type="ECO:0000256" key="5">
    <source>
        <dbReference type="ARBA" id="ARBA00022679"/>
    </source>
</evidence>
<organism evidence="14 15">
    <name type="scientific">Rhynchospora breviuscula</name>
    <dbReference type="NCBI Taxonomy" id="2022672"/>
    <lineage>
        <taxon>Eukaryota</taxon>
        <taxon>Viridiplantae</taxon>
        <taxon>Streptophyta</taxon>
        <taxon>Embryophyta</taxon>
        <taxon>Tracheophyta</taxon>
        <taxon>Spermatophyta</taxon>
        <taxon>Magnoliopsida</taxon>
        <taxon>Liliopsida</taxon>
        <taxon>Poales</taxon>
        <taxon>Cyperaceae</taxon>
        <taxon>Cyperoideae</taxon>
        <taxon>Rhynchosporeae</taxon>
        <taxon>Rhynchospora</taxon>
    </lineage>
</organism>
<evidence type="ECO:0000256" key="3">
    <source>
        <dbReference type="ARBA" id="ARBA00004771"/>
    </source>
</evidence>
<dbReference type="InterPro" id="IPR009721">
    <property type="entry name" value="O-acyltransferase_WSD1_C"/>
</dbReference>
<name>A0A9Q0CBX5_9POAL</name>
<sequence length="467" mass="52144">MEAKDQCFSSDDQEPPVSPTGQYFNSSALSVSIVAVFESEVPIDDSPTVETLESIFLPINPRFSSIMVKDNNGVTRWRKVTVNLEDHINIPSFPPKLEHYDKYVNDYISKIAYDQLSQSKPLWEIHIIKYPTKTSQGTLVFKLHHSLGDGFSLMGALFSCVRRADDPSKPLTFPSHKAKKSQKEAFWSGTIRGMSMGVNTFRDFGWSLWKSTLGKDDLSPMRSGEIGVEFRPINICCNEFGLDDIKRIKDKLGGTINDVISGVIFYGLHLYMLGCGHDPNTSKVTALVLLNTRNVTSYQTLDELTKPKAKTSWGNNFGFLHATVPKCENAKEADPLYFVTAARKIIKSKRNSLSVFLTGKFLEMMRKIRGPEVTAKYIHATLKNTSMTISNLIGPLEQMIIAGHPVKSFHFMVVGVPQSLTITVVSYMGKLKVVMGAQQGFINSELLTSCMTISFQRILEATKLNKA</sequence>
<evidence type="ECO:0000256" key="11">
    <source>
        <dbReference type="SAM" id="MobiDB-lite"/>
    </source>
</evidence>
<comment type="caution">
    <text evidence="14">The sequence shown here is derived from an EMBL/GenBank/DDBJ whole genome shotgun (WGS) entry which is preliminary data.</text>
</comment>
<evidence type="ECO:0000313" key="15">
    <source>
        <dbReference type="Proteomes" id="UP001151287"/>
    </source>
</evidence>
<dbReference type="PANTHER" id="PTHR31650:SF34">
    <property type="entry name" value="O-ACYLTRANSFERASE WSD1-LIKE ISOFORM X1"/>
    <property type="match status" value="1"/>
</dbReference>
<gene>
    <name evidence="14" type="ORF">LUZ63_015200</name>
</gene>
<dbReference type="Pfam" id="PF06974">
    <property type="entry name" value="WS_DGAT_C"/>
    <property type="match status" value="1"/>
</dbReference>
<evidence type="ECO:0000259" key="12">
    <source>
        <dbReference type="Pfam" id="PF03007"/>
    </source>
</evidence>
<dbReference type="AlphaFoldDB" id="A0A9Q0CBX5"/>
<evidence type="ECO:0000259" key="13">
    <source>
        <dbReference type="Pfam" id="PF06974"/>
    </source>
</evidence>
<evidence type="ECO:0000256" key="8">
    <source>
        <dbReference type="ARBA" id="ARBA00024360"/>
    </source>
</evidence>
<evidence type="ECO:0000256" key="6">
    <source>
        <dbReference type="ARBA" id="ARBA00022824"/>
    </source>
</evidence>
<dbReference type="GO" id="GO:0004144">
    <property type="term" value="F:diacylglycerol O-acyltransferase activity"/>
    <property type="evidence" value="ECO:0007669"/>
    <property type="project" value="UniProtKB-EC"/>
</dbReference>
<dbReference type="InterPro" id="IPR045034">
    <property type="entry name" value="O-acyltransferase_WSD1-like"/>
</dbReference>
<keyword evidence="7" id="KW-0012">Acyltransferase</keyword>
<dbReference type="PANTHER" id="PTHR31650">
    <property type="entry name" value="O-ACYLTRANSFERASE (WSD1-LIKE) FAMILY PROTEIN"/>
    <property type="match status" value="1"/>
</dbReference>
<comment type="pathway">
    <text evidence="3">Glycerolipid metabolism; triacylglycerol biosynthesis.</text>
</comment>
<feature type="domain" description="O-acyltransferase WSD1 C-terminal" evidence="13">
    <location>
        <begin position="313"/>
        <end position="458"/>
    </location>
</feature>
<comment type="similarity">
    <text evidence="8">In the N-terminal section; belongs to the long-chain O-acyltransferase family.</text>
</comment>
<proteinExistence type="inferred from homology"/>
<evidence type="ECO:0000256" key="2">
    <source>
        <dbReference type="ARBA" id="ARBA00004586"/>
    </source>
</evidence>
<dbReference type="Pfam" id="PF03007">
    <property type="entry name" value="WS_DGAT_cat"/>
    <property type="match status" value="1"/>
</dbReference>
<comment type="catalytic activity">
    <reaction evidence="9">
        <text>a long chain fatty alcohol + a fatty acyl-CoA = a long-chain alcohol wax ester + CoA</text>
        <dbReference type="Rhea" id="RHEA:38443"/>
        <dbReference type="ChEBI" id="CHEBI:17135"/>
        <dbReference type="ChEBI" id="CHEBI:57287"/>
        <dbReference type="ChEBI" id="CHEBI:77636"/>
        <dbReference type="ChEBI" id="CHEBI:235323"/>
        <dbReference type="EC" id="2.3.1.75"/>
    </reaction>
</comment>
<evidence type="ECO:0000313" key="14">
    <source>
        <dbReference type="EMBL" id="KAJ1691045.1"/>
    </source>
</evidence>
<evidence type="ECO:0000256" key="7">
    <source>
        <dbReference type="ARBA" id="ARBA00023315"/>
    </source>
</evidence>
<dbReference type="GO" id="GO:0005886">
    <property type="term" value="C:plasma membrane"/>
    <property type="evidence" value="ECO:0007669"/>
    <property type="project" value="UniProtKB-SubCell"/>
</dbReference>
<protein>
    <recommendedName>
        <fullName evidence="16">Diacylglycerol O-acyltransferase</fullName>
    </recommendedName>
</protein>
<evidence type="ECO:0008006" key="16">
    <source>
        <dbReference type="Google" id="ProtNLM"/>
    </source>
</evidence>
<dbReference type="GO" id="GO:0047196">
    <property type="term" value="F:long-chain-alcohol O-fatty-acyltransferase activity"/>
    <property type="evidence" value="ECO:0007669"/>
    <property type="project" value="UniProtKB-EC"/>
</dbReference>
<dbReference type="EMBL" id="JAMQYH010000004">
    <property type="protein sequence ID" value="KAJ1691045.1"/>
    <property type="molecule type" value="Genomic_DNA"/>
</dbReference>
<comment type="catalytic activity">
    <reaction evidence="10">
        <text>an acyl-CoA + a 1,2-diacyl-sn-glycerol = a triacyl-sn-glycerol + CoA</text>
        <dbReference type="Rhea" id="RHEA:10868"/>
        <dbReference type="ChEBI" id="CHEBI:17815"/>
        <dbReference type="ChEBI" id="CHEBI:57287"/>
        <dbReference type="ChEBI" id="CHEBI:58342"/>
        <dbReference type="ChEBI" id="CHEBI:64615"/>
        <dbReference type="EC" id="2.3.1.20"/>
    </reaction>
</comment>
<feature type="region of interest" description="Disordered" evidence="11">
    <location>
        <begin position="1"/>
        <end position="21"/>
    </location>
</feature>
<dbReference type="InterPro" id="IPR004255">
    <property type="entry name" value="O-acyltransferase_WSD1_N"/>
</dbReference>
<comment type="pathway">
    <text evidence="4">Lipid metabolism.</text>
</comment>
<dbReference type="GO" id="GO:0019432">
    <property type="term" value="P:triglyceride biosynthetic process"/>
    <property type="evidence" value="ECO:0007669"/>
    <property type="project" value="TreeGrafter"/>
</dbReference>
<evidence type="ECO:0000256" key="10">
    <source>
        <dbReference type="ARBA" id="ARBA00048109"/>
    </source>
</evidence>
<keyword evidence="6" id="KW-0256">Endoplasmic reticulum</keyword>
<evidence type="ECO:0000256" key="1">
    <source>
        <dbReference type="ARBA" id="ARBA00004162"/>
    </source>
</evidence>
<evidence type="ECO:0000256" key="9">
    <source>
        <dbReference type="ARBA" id="ARBA00047604"/>
    </source>
</evidence>
<feature type="domain" description="O-acyltransferase WSD1-like N-terminal" evidence="12">
    <location>
        <begin position="75"/>
        <end position="193"/>
    </location>
</feature>
<accession>A0A9Q0CBX5</accession>
<dbReference type="GO" id="GO:0005789">
    <property type="term" value="C:endoplasmic reticulum membrane"/>
    <property type="evidence" value="ECO:0007669"/>
    <property type="project" value="UniProtKB-SubCell"/>
</dbReference>
<comment type="subcellular location">
    <subcellularLocation>
        <location evidence="1">Cell membrane</location>
        <topology evidence="1">Single-pass membrane protein</topology>
    </subcellularLocation>
    <subcellularLocation>
        <location evidence="2">Endoplasmic reticulum membrane</location>
    </subcellularLocation>
</comment>
<reference evidence="14" key="1">
    <citation type="journal article" date="2022" name="Cell">
        <title>Repeat-based holocentromeres influence genome architecture and karyotype evolution.</title>
        <authorList>
            <person name="Hofstatter P.G."/>
            <person name="Thangavel G."/>
            <person name="Lux T."/>
            <person name="Neumann P."/>
            <person name="Vondrak T."/>
            <person name="Novak P."/>
            <person name="Zhang M."/>
            <person name="Costa L."/>
            <person name="Castellani M."/>
            <person name="Scott A."/>
            <person name="Toegelov H."/>
            <person name="Fuchs J."/>
            <person name="Mata-Sucre Y."/>
            <person name="Dias Y."/>
            <person name="Vanzela A.L.L."/>
            <person name="Huettel B."/>
            <person name="Almeida C.C.S."/>
            <person name="Simkova H."/>
            <person name="Souza G."/>
            <person name="Pedrosa-Harand A."/>
            <person name="Macas J."/>
            <person name="Mayer K.F.X."/>
            <person name="Houben A."/>
            <person name="Marques A."/>
        </authorList>
    </citation>
    <scope>NUCLEOTIDE SEQUENCE</scope>
    <source>
        <strain evidence="14">RhyBre1mFocal</strain>
    </source>
</reference>
<keyword evidence="5" id="KW-0808">Transferase</keyword>
<evidence type="ECO:0000256" key="4">
    <source>
        <dbReference type="ARBA" id="ARBA00005189"/>
    </source>
</evidence>